<keyword evidence="2" id="KW-1185">Reference proteome</keyword>
<dbReference type="InterPro" id="IPR029063">
    <property type="entry name" value="SAM-dependent_MTases_sf"/>
</dbReference>
<dbReference type="PANTHER" id="PTHR43591:SF110">
    <property type="entry name" value="RHODANESE DOMAIN-CONTAINING PROTEIN"/>
    <property type="match status" value="1"/>
</dbReference>
<dbReference type="RefSeq" id="WP_146531374.1">
    <property type="nucleotide sequence ID" value="NZ_SJPV01000023.1"/>
</dbReference>
<reference evidence="1 2" key="1">
    <citation type="submission" date="2019-02" db="EMBL/GenBank/DDBJ databases">
        <title>Deep-cultivation of Planctomycetes and their phenomic and genomic characterization uncovers novel biology.</title>
        <authorList>
            <person name="Wiegand S."/>
            <person name="Jogler M."/>
            <person name="Boedeker C."/>
            <person name="Pinto D."/>
            <person name="Vollmers J."/>
            <person name="Rivas-Marin E."/>
            <person name="Kohn T."/>
            <person name="Peeters S.H."/>
            <person name="Heuer A."/>
            <person name="Rast P."/>
            <person name="Oberbeckmann S."/>
            <person name="Bunk B."/>
            <person name="Jeske O."/>
            <person name="Meyerdierks A."/>
            <person name="Storesund J.E."/>
            <person name="Kallscheuer N."/>
            <person name="Luecker S."/>
            <person name="Lage O.M."/>
            <person name="Pohl T."/>
            <person name="Merkel B.J."/>
            <person name="Hornburger P."/>
            <person name="Mueller R.-W."/>
            <person name="Bruemmer F."/>
            <person name="Labrenz M."/>
            <person name="Spormann A.M."/>
            <person name="Op Den Camp H."/>
            <person name="Overmann J."/>
            <person name="Amann R."/>
            <person name="Jetten M.S.M."/>
            <person name="Mascher T."/>
            <person name="Medema M.H."/>
            <person name="Devos D.P."/>
            <person name="Kaster A.-K."/>
            <person name="Ovreas L."/>
            <person name="Rohde M."/>
            <person name="Galperin M.Y."/>
            <person name="Jogler C."/>
        </authorList>
    </citation>
    <scope>NUCLEOTIDE SEQUENCE [LARGE SCALE GENOMIC DNA]</scope>
    <source>
        <strain evidence="1 2">Poly41</strain>
    </source>
</reference>
<dbReference type="AlphaFoldDB" id="A0A5C6D2Q7"/>
<sequence length="293" mass="34025">MIDELNRVRECFYFKRLRYRVERILSCSLPPDTRRAESDFEHLQNKLKPLPEYGYDEVSCWRRACERFDRLLSCDGFDRAGKRLFDLGCGDGMLGVVTKAYGHQVVLADATDWRDSRAKGIQFLSIDASTPVWPVENETFDMVTCYNTFEHLPKPDIAFQEMLRICSPGGFVVVDFGPLYCSPWGLHAHRTLHIPFPQFLFGEGFIAERLNERGIKDLGQERESLQYTNRWTPEQFESLWRNFGSVIVVVEKCVEQKPLFLETIVAYPEAFYGRGLSLADVETQHIRVVFQKK</sequence>
<dbReference type="EMBL" id="SJPV01000023">
    <property type="protein sequence ID" value="TWU29139.1"/>
    <property type="molecule type" value="Genomic_DNA"/>
</dbReference>
<organism evidence="1 2">
    <name type="scientific">Novipirellula artificiosorum</name>
    <dbReference type="NCBI Taxonomy" id="2528016"/>
    <lineage>
        <taxon>Bacteria</taxon>
        <taxon>Pseudomonadati</taxon>
        <taxon>Planctomycetota</taxon>
        <taxon>Planctomycetia</taxon>
        <taxon>Pirellulales</taxon>
        <taxon>Pirellulaceae</taxon>
        <taxon>Novipirellula</taxon>
    </lineage>
</organism>
<comment type="caution">
    <text evidence="1">The sequence shown here is derived from an EMBL/GenBank/DDBJ whole genome shotgun (WGS) entry which is preliminary data.</text>
</comment>
<dbReference type="Pfam" id="PF13489">
    <property type="entry name" value="Methyltransf_23"/>
    <property type="match status" value="1"/>
</dbReference>
<dbReference type="Gene3D" id="3.40.50.150">
    <property type="entry name" value="Vaccinia Virus protein VP39"/>
    <property type="match status" value="1"/>
</dbReference>
<accession>A0A5C6D2Q7</accession>
<gene>
    <name evidence="1" type="ORF">Poly41_67110</name>
</gene>
<dbReference type="SUPFAM" id="SSF53335">
    <property type="entry name" value="S-adenosyl-L-methionine-dependent methyltransferases"/>
    <property type="match status" value="1"/>
</dbReference>
<dbReference type="PANTHER" id="PTHR43591">
    <property type="entry name" value="METHYLTRANSFERASE"/>
    <property type="match status" value="1"/>
</dbReference>
<name>A0A5C6D2Q7_9BACT</name>
<dbReference type="OrthoDB" id="272052at2"/>
<proteinExistence type="predicted"/>
<evidence type="ECO:0008006" key="3">
    <source>
        <dbReference type="Google" id="ProtNLM"/>
    </source>
</evidence>
<dbReference type="Proteomes" id="UP000319143">
    <property type="component" value="Unassembled WGS sequence"/>
</dbReference>
<protein>
    <recommendedName>
        <fullName evidence="3">Demethylrebeccamycin-D-glucose O-methyltransferase</fullName>
    </recommendedName>
</protein>
<dbReference type="CDD" id="cd02440">
    <property type="entry name" value="AdoMet_MTases"/>
    <property type="match status" value="1"/>
</dbReference>
<evidence type="ECO:0000313" key="2">
    <source>
        <dbReference type="Proteomes" id="UP000319143"/>
    </source>
</evidence>
<evidence type="ECO:0000313" key="1">
    <source>
        <dbReference type="EMBL" id="TWU29139.1"/>
    </source>
</evidence>